<gene>
    <name evidence="1" type="ORF">GCM10007939_25230</name>
</gene>
<name>A0ABQ5VYG9_9RHOB</name>
<dbReference type="Proteomes" id="UP001156694">
    <property type="component" value="Unassembled WGS sequence"/>
</dbReference>
<evidence type="ECO:0000313" key="1">
    <source>
        <dbReference type="EMBL" id="GLQ36239.1"/>
    </source>
</evidence>
<reference evidence="2" key="1">
    <citation type="journal article" date="2019" name="Int. J. Syst. Evol. Microbiol.">
        <title>The Global Catalogue of Microorganisms (GCM) 10K type strain sequencing project: providing services to taxonomists for standard genome sequencing and annotation.</title>
        <authorList>
            <consortium name="The Broad Institute Genomics Platform"/>
            <consortium name="The Broad Institute Genome Sequencing Center for Infectious Disease"/>
            <person name="Wu L."/>
            <person name="Ma J."/>
        </authorList>
    </citation>
    <scope>NUCLEOTIDE SEQUENCE [LARGE SCALE GENOMIC DNA]</scope>
    <source>
        <strain evidence="2">NBRC 110140</strain>
    </source>
</reference>
<protein>
    <submittedName>
        <fullName evidence="1">Uncharacterized protein</fullName>
    </submittedName>
</protein>
<proteinExistence type="predicted"/>
<accession>A0ABQ5VYG9</accession>
<organism evidence="1 2">
    <name type="scientific">Amylibacter marinus</name>
    <dbReference type="NCBI Taxonomy" id="1475483"/>
    <lineage>
        <taxon>Bacteria</taxon>
        <taxon>Pseudomonadati</taxon>
        <taxon>Pseudomonadota</taxon>
        <taxon>Alphaproteobacteria</taxon>
        <taxon>Rhodobacterales</taxon>
        <taxon>Paracoccaceae</taxon>
        <taxon>Amylibacter</taxon>
    </lineage>
</organism>
<keyword evidence="2" id="KW-1185">Reference proteome</keyword>
<sequence>MSSTTELRNWLDKNAGRRQEVMIVTCDKTSRTKHISRDQVKDALGNAGWNAGRSYTLDGNLVGHVISHP</sequence>
<comment type="caution">
    <text evidence="1">The sequence shown here is derived from an EMBL/GenBank/DDBJ whole genome shotgun (WGS) entry which is preliminary data.</text>
</comment>
<evidence type="ECO:0000313" key="2">
    <source>
        <dbReference type="Proteomes" id="UP001156694"/>
    </source>
</evidence>
<dbReference type="EMBL" id="BSNN01000008">
    <property type="protein sequence ID" value="GLQ36239.1"/>
    <property type="molecule type" value="Genomic_DNA"/>
</dbReference>